<protein>
    <recommendedName>
        <fullName evidence="4">Lipoprotein</fullName>
    </recommendedName>
</protein>
<dbReference type="Proteomes" id="UP001611383">
    <property type="component" value="Chromosome"/>
</dbReference>
<feature type="signal peptide" evidence="1">
    <location>
        <begin position="1"/>
        <end position="20"/>
    </location>
</feature>
<gene>
    <name evidence="2" type="ORF">F0U60_41310</name>
</gene>
<proteinExistence type="predicted"/>
<keyword evidence="3" id="KW-1185">Reference proteome</keyword>
<dbReference type="RefSeq" id="WP_395808232.1">
    <property type="nucleotide sequence ID" value="NZ_CP043494.1"/>
</dbReference>
<accession>A0ABY9X371</accession>
<evidence type="ECO:0000313" key="2">
    <source>
        <dbReference type="EMBL" id="WNG49845.1"/>
    </source>
</evidence>
<organism evidence="2 3">
    <name type="scientific">Archangium minus</name>
    <dbReference type="NCBI Taxonomy" id="83450"/>
    <lineage>
        <taxon>Bacteria</taxon>
        <taxon>Pseudomonadati</taxon>
        <taxon>Myxococcota</taxon>
        <taxon>Myxococcia</taxon>
        <taxon>Myxococcales</taxon>
        <taxon>Cystobacterineae</taxon>
        <taxon>Archangiaceae</taxon>
        <taxon>Archangium</taxon>
    </lineage>
</organism>
<evidence type="ECO:0000313" key="3">
    <source>
        <dbReference type="Proteomes" id="UP001611383"/>
    </source>
</evidence>
<sequence length="64" mass="7077">MRAALPFRRVIGFCSLFLLAACTALPEAVPANFLYRQGKQLYLNGAPYQMVGMNATTLNLTVLR</sequence>
<name>A0ABY9X371_9BACT</name>
<evidence type="ECO:0008006" key="4">
    <source>
        <dbReference type="Google" id="ProtNLM"/>
    </source>
</evidence>
<feature type="chain" id="PRO_5045702153" description="Lipoprotein" evidence="1">
    <location>
        <begin position="21"/>
        <end position="64"/>
    </location>
</feature>
<reference evidence="2 3" key="1">
    <citation type="submission" date="2019-08" db="EMBL/GenBank/DDBJ databases">
        <title>Archangium and Cystobacter genomes.</title>
        <authorList>
            <person name="Chen I.-C.K."/>
            <person name="Wielgoss S."/>
        </authorList>
    </citation>
    <scope>NUCLEOTIDE SEQUENCE [LARGE SCALE GENOMIC DNA]</scope>
    <source>
        <strain evidence="2 3">Cbm 6</strain>
    </source>
</reference>
<keyword evidence="1" id="KW-0732">Signal</keyword>
<dbReference type="PROSITE" id="PS51257">
    <property type="entry name" value="PROKAR_LIPOPROTEIN"/>
    <property type="match status" value="1"/>
</dbReference>
<dbReference type="EMBL" id="CP043494">
    <property type="protein sequence ID" value="WNG49845.1"/>
    <property type="molecule type" value="Genomic_DNA"/>
</dbReference>
<evidence type="ECO:0000256" key="1">
    <source>
        <dbReference type="SAM" id="SignalP"/>
    </source>
</evidence>